<dbReference type="SUPFAM" id="SSF55073">
    <property type="entry name" value="Nucleotide cyclase"/>
    <property type="match status" value="1"/>
</dbReference>
<dbReference type="SMART" id="SM00267">
    <property type="entry name" value="GGDEF"/>
    <property type="match status" value="1"/>
</dbReference>
<dbReference type="Proteomes" id="UP000035489">
    <property type="component" value="Unassembled WGS sequence"/>
</dbReference>
<keyword evidence="3" id="KW-1133">Transmembrane helix</keyword>
<dbReference type="AlphaFoldDB" id="A0A0H1RG57"/>
<dbReference type="Gene3D" id="3.30.70.270">
    <property type="match status" value="1"/>
</dbReference>
<dbReference type="InterPro" id="IPR054327">
    <property type="entry name" value="His-kinase-like_sensor"/>
</dbReference>
<organism evidence="5 6">
    <name type="scientific">Microvirga vignae</name>
    <dbReference type="NCBI Taxonomy" id="1225564"/>
    <lineage>
        <taxon>Bacteria</taxon>
        <taxon>Pseudomonadati</taxon>
        <taxon>Pseudomonadota</taxon>
        <taxon>Alphaproteobacteria</taxon>
        <taxon>Hyphomicrobiales</taxon>
        <taxon>Methylobacteriaceae</taxon>
        <taxon>Microvirga</taxon>
    </lineage>
</organism>
<dbReference type="PATRIC" id="fig|1225564.3.peg.5231"/>
<evidence type="ECO:0000256" key="3">
    <source>
        <dbReference type="SAM" id="Phobius"/>
    </source>
</evidence>
<evidence type="ECO:0000313" key="5">
    <source>
        <dbReference type="EMBL" id="KLK91602.1"/>
    </source>
</evidence>
<dbReference type="Pfam" id="PF22588">
    <property type="entry name" value="dCache_1_like"/>
    <property type="match status" value="1"/>
</dbReference>
<name>A0A0H1RG57_9HYPH</name>
<dbReference type="FunFam" id="3.30.70.270:FF:000001">
    <property type="entry name" value="Diguanylate cyclase domain protein"/>
    <property type="match status" value="1"/>
</dbReference>
<proteinExistence type="predicted"/>
<dbReference type="InterPro" id="IPR050469">
    <property type="entry name" value="Diguanylate_Cyclase"/>
</dbReference>
<dbReference type="NCBIfam" id="TIGR00254">
    <property type="entry name" value="GGDEF"/>
    <property type="match status" value="1"/>
</dbReference>
<reference evidence="5 6" key="1">
    <citation type="submission" date="2015-05" db="EMBL/GenBank/DDBJ databases">
        <title>Draft genome sequence of Microvirga vignae strain BR3299, a novel nitrogen fixing bacteria isolated from Brazil semi-aired region.</title>
        <authorList>
            <person name="Zilli J.E."/>
            <person name="Passos S.R."/>
            <person name="Leite J."/>
            <person name="Baldani J.I."/>
            <person name="Xavier G.R."/>
            <person name="Rumjaneck N.G."/>
            <person name="Simoes-Araujo J.L."/>
        </authorList>
    </citation>
    <scope>NUCLEOTIDE SEQUENCE [LARGE SCALE GENOMIC DNA]</scope>
    <source>
        <strain evidence="5 6">BR3299</strain>
    </source>
</reference>
<feature type="domain" description="GGDEF" evidence="4">
    <location>
        <begin position="355"/>
        <end position="495"/>
    </location>
</feature>
<dbReference type="EMBL" id="LCYG01000053">
    <property type="protein sequence ID" value="KLK91602.1"/>
    <property type="molecule type" value="Genomic_DNA"/>
</dbReference>
<keyword evidence="6" id="KW-1185">Reference proteome</keyword>
<feature type="transmembrane region" description="Helical" evidence="3">
    <location>
        <begin position="12"/>
        <end position="32"/>
    </location>
</feature>
<dbReference type="EC" id="2.7.7.65" evidence="1"/>
<dbReference type="PROSITE" id="PS50887">
    <property type="entry name" value="GGDEF"/>
    <property type="match status" value="1"/>
</dbReference>
<accession>A0A0H1RG57</accession>
<dbReference type="Pfam" id="PF00990">
    <property type="entry name" value="GGDEF"/>
    <property type="match status" value="1"/>
</dbReference>
<dbReference type="InterPro" id="IPR043128">
    <property type="entry name" value="Rev_trsase/Diguanyl_cyclase"/>
</dbReference>
<dbReference type="PANTHER" id="PTHR45138:SF9">
    <property type="entry name" value="DIGUANYLATE CYCLASE DGCM-RELATED"/>
    <property type="match status" value="1"/>
</dbReference>
<protein>
    <recommendedName>
        <fullName evidence="1">diguanylate cyclase</fullName>
        <ecNumber evidence="1">2.7.7.65</ecNumber>
    </recommendedName>
</protein>
<evidence type="ECO:0000256" key="1">
    <source>
        <dbReference type="ARBA" id="ARBA00012528"/>
    </source>
</evidence>
<dbReference type="GO" id="GO:1902201">
    <property type="term" value="P:negative regulation of bacterial-type flagellum-dependent cell motility"/>
    <property type="evidence" value="ECO:0007669"/>
    <property type="project" value="TreeGrafter"/>
</dbReference>
<comment type="catalytic activity">
    <reaction evidence="2">
        <text>2 GTP = 3',3'-c-di-GMP + 2 diphosphate</text>
        <dbReference type="Rhea" id="RHEA:24898"/>
        <dbReference type="ChEBI" id="CHEBI:33019"/>
        <dbReference type="ChEBI" id="CHEBI:37565"/>
        <dbReference type="ChEBI" id="CHEBI:58805"/>
        <dbReference type="EC" id="2.7.7.65"/>
    </reaction>
</comment>
<dbReference type="Gene3D" id="3.30.450.20">
    <property type="entry name" value="PAS domain"/>
    <property type="match status" value="2"/>
</dbReference>
<keyword evidence="3" id="KW-0812">Transmembrane</keyword>
<dbReference type="InterPro" id="IPR000160">
    <property type="entry name" value="GGDEF_dom"/>
</dbReference>
<dbReference type="GO" id="GO:0043709">
    <property type="term" value="P:cell adhesion involved in single-species biofilm formation"/>
    <property type="evidence" value="ECO:0007669"/>
    <property type="project" value="TreeGrafter"/>
</dbReference>
<dbReference type="CDD" id="cd12914">
    <property type="entry name" value="PDC1_DGC_like"/>
    <property type="match status" value="1"/>
</dbReference>
<keyword evidence="3" id="KW-0472">Membrane</keyword>
<evidence type="ECO:0000256" key="2">
    <source>
        <dbReference type="ARBA" id="ARBA00034247"/>
    </source>
</evidence>
<comment type="caution">
    <text evidence="5">The sequence shown here is derived from an EMBL/GenBank/DDBJ whole genome shotgun (WGS) entry which is preliminary data.</text>
</comment>
<dbReference type="InterPro" id="IPR029787">
    <property type="entry name" value="Nucleotide_cyclase"/>
</dbReference>
<dbReference type="PANTHER" id="PTHR45138">
    <property type="entry name" value="REGULATORY COMPONENTS OF SENSORY TRANSDUCTION SYSTEM"/>
    <property type="match status" value="1"/>
</dbReference>
<dbReference type="GO" id="GO:0052621">
    <property type="term" value="F:diguanylate cyclase activity"/>
    <property type="evidence" value="ECO:0007669"/>
    <property type="project" value="UniProtKB-EC"/>
</dbReference>
<sequence>MVSPPRKKYPSSLGLKIFVAVICLAIIGLEGWRDWSARKQEFLRIESEMRNLAKSLAQHAEDTFNLADAILVDMVDRIEHHGRLSEDIAEMQNSLSGRIQTLQALKTLTVYGEDGFVLSSSLPGHGKVNVRDLAFFQHHSASAERKWFFGPIIRDPLGSEWVLTLSRRLNRPDGSFGGVVQVSIPPRYFANFFGRIDLGSQGSIAIFSATDGKILSRYPYVERVIGIPWTLSRWMLEGGPYGSRTYMSPVDNVERLAGYQRNHVYPVVILTAVSLDEALANWTGEFQIRSVGIAVLICIIGLLGWRLARELRRREQVESELAVLATTDGLTCLANRRTFDHRLETEWLRASRDGAPLSLLLIDVDQFKAYNDIYGHQQGDDCLRKVAKVIAGSVNRPGDFVARYGGEEIAVLLPDTDEPGAAEVAENIRAQVEALALHHEANAPSYTLTISIGSVTQAPALNRSHAGPTELVRMADKALYQAKQDGRNQVAIAKAA</sequence>
<evidence type="ECO:0000313" key="6">
    <source>
        <dbReference type="Proteomes" id="UP000035489"/>
    </source>
</evidence>
<dbReference type="CDD" id="cd12915">
    <property type="entry name" value="PDC2_DGC_like"/>
    <property type="match status" value="1"/>
</dbReference>
<dbReference type="GO" id="GO:0005886">
    <property type="term" value="C:plasma membrane"/>
    <property type="evidence" value="ECO:0007669"/>
    <property type="project" value="TreeGrafter"/>
</dbReference>
<gene>
    <name evidence="5" type="ORF">AA309_19640</name>
</gene>
<dbReference type="CDD" id="cd01949">
    <property type="entry name" value="GGDEF"/>
    <property type="match status" value="1"/>
</dbReference>
<evidence type="ECO:0000259" key="4">
    <source>
        <dbReference type="PROSITE" id="PS50887"/>
    </source>
</evidence>
<dbReference type="STRING" id="1225564.AA309_19640"/>